<name>A0A7S4EWL5_CHRCT</name>
<organism evidence="9">
    <name type="scientific">Chrysotila carterae</name>
    <name type="common">Marine alga</name>
    <name type="synonym">Syracosphaera carterae</name>
    <dbReference type="NCBI Taxonomy" id="13221"/>
    <lineage>
        <taxon>Eukaryota</taxon>
        <taxon>Haptista</taxon>
        <taxon>Haptophyta</taxon>
        <taxon>Prymnesiophyceae</taxon>
        <taxon>Isochrysidales</taxon>
        <taxon>Isochrysidaceae</taxon>
        <taxon>Chrysotila</taxon>
    </lineage>
</organism>
<feature type="domain" description="IFT81 calponin homology" evidence="8">
    <location>
        <begin position="3"/>
        <end position="122"/>
    </location>
</feature>
<feature type="coiled-coil region" evidence="7">
    <location>
        <begin position="133"/>
        <end position="191"/>
    </location>
</feature>
<keyword evidence="3 7" id="KW-0175">Coiled coil</keyword>
<evidence type="ECO:0000256" key="1">
    <source>
        <dbReference type="ARBA" id="ARBA00004138"/>
    </source>
</evidence>
<dbReference type="InterPro" id="IPR041146">
    <property type="entry name" value="IFT81_CH"/>
</dbReference>
<dbReference type="PANTHER" id="PTHR15614">
    <property type="entry name" value="INTRAFLAGELLAR TRANSPORT PROTEIN 81 HOMOLOG"/>
    <property type="match status" value="1"/>
</dbReference>
<dbReference type="GO" id="GO:0015631">
    <property type="term" value="F:tubulin binding"/>
    <property type="evidence" value="ECO:0007669"/>
    <property type="project" value="InterPro"/>
</dbReference>
<comment type="subcellular location">
    <subcellularLocation>
        <location evidence="1">Cell projection</location>
        <location evidence="1">Cilium</location>
    </subcellularLocation>
</comment>
<dbReference type="Gene3D" id="1.10.418.70">
    <property type="entry name" value="Intraflagellar transport protein 81, N-terminal domain"/>
    <property type="match status" value="1"/>
</dbReference>
<comment type="similarity">
    <text evidence="6">Belongs to the IFT81 family.</text>
</comment>
<evidence type="ECO:0000313" key="9">
    <source>
        <dbReference type="EMBL" id="CAE0758089.1"/>
    </source>
</evidence>
<accession>A0A7S4EWL5</accession>
<keyword evidence="4" id="KW-0969">Cilium</keyword>
<evidence type="ECO:0000256" key="5">
    <source>
        <dbReference type="ARBA" id="ARBA00023273"/>
    </source>
</evidence>
<dbReference type="GO" id="GO:0060271">
    <property type="term" value="P:cilium assembly"/>
    <property type="evidence" value="ECO:0007669"/>
    <property type="project" value="InterPro"/>
</dbReference>
<dbReference type="Pfam" id="PF18383">
    <property type="entry name" value="IFT81_CH"/>
    <property type="match status" value="1"/>
</dbReference>
<keyword evidence="2" id="KW-0970">Cilium biogenesis/degradation</keyword>
<proteinExistence type="inferred from homology"/>
<dbReference type="InterPro" id="IPR029600">
    <property type="entry name" value="IFT81"/>
</dbReference>
<dbReference type="GO" id="GO:0030992">
    <property type="term" value="C:intraciliary transport particle B"/>
    <property type="evidence" value="ECO:0007669"/>
    <property type="project" value="InterPro"/>
</dbReference>
<keyword evidence="5" id="KW-0966">Cell projection</keyword>
<sequence length="689" mass="79531">MGEIQFIVDRLNEPPFSMGLSLVAFDEKSPFELLEIVNTIMGHLSAEHKIDLRDETPEGTATRMIGFFGVLNYKQTMDPQVFKTGLLHGDPGIIYPILTWLLHKLPELQKRAYLARFLVNVEVPEHMFTDEEVAEVYQQYKDLQEEFKEVHKTSEKFKSQLISPAEIKKAIVQMEEDKTMLEQKVEALHSKLQSTDRFGEMLEACGKLRVEQDEQLKLQDRFKEQHSHLMQAEHRLGQLKAVLNEKRQNEAGEKNINVLLQKLEEEVNMLNRKVHNELPQEIQRKQQRMEELQQILSQPPISEEEFREMQHHRQQLMRAISGLEERKRAKLADPEDKLAMFRQQANLVAKKKQQVLQRLELLSSEQQQMDAELASKSAELGDQGKGKSVMSAEEFRRYVSELRGKTAQYKRMKGELSELRSEWGVLARTESILKEQEASVSVKLNEAEARRGVSGFNKTQEDLEKISQQKAEVDSVKGKTLEEISTVVEGINSKIKENKNRLAPQIKSLRTLRTKFQELEAEYLEKKSAYDNTKAGLDSEIAKLQSELADAEKDKQHEESACFYYESLLGIEQVKLDRVLAERDGKSLNRTMPDGTVVRSFKELYAAKIQDQERLTRELRDRQKDIKENHGPNKEQMGRFTDLRKLLRCKTEMQQRARAEANSMAVAEEQSTNILTMDDANAADAYSNI</sequence>
<evidence type="ECO:0000256" key="3">
    <source>
        <dbReference type="ARBA" id="ARBA00023054"/>
    </source>
</evidence>
<reference evidence="9" key="1">
    <citation type="submission" date="2021-01" db="EMBL/GenBank/DDBJ databases">
        <authorList>
            <person name="Corre E."/>
            <person name="Pelletier E."/>
            <person name="Niang G."/>
            <person name="Scheremetjew M."/>
            <person name="Finn R."/>
            <person name="Kale V."/>
            <person name="Holt S."/>
            <person name="Cochrane G."/>
            <person name="Meng A."/>
            <person name="Brown T."/>
            <person name="Cohen L."/>
        </authorList>
    </citation>
    <scope>NUCLEOTIDE SEQUENCE</scope>
    <source>
        <strain evidence="9">CCMP645</strain>
    </source>
</reference>
<dbReference type="AlphaFoldDB" id="A0A7S4EWL5"/>
<evidence type="ECO:0000256" key="6">
    <source>
        <dbReference type="ARBA" id="ARBA00043983"/>
    </source>
</evidence>
<dbReference type="GO" id="GO:0042073">
    <property type="term" value="P:intraciliary transport"/>
    <property type="evidence" value="ECO:0007669"/>
    <property type="project" value="InterPro"/>
</dbReference>
<dbReference type="EMBL" id="HBIZ01017178">
    <property type="protein sequence ID" value="CAE0758089.1"/>
    <property type="molecule type" value="Transcribed_RNA"/>
</dbReference>
<evidence type="ECO:0000256" key="4">
    <source>
        <dbReference type="ARBA" id="ARBA00023069"/>
    </source>
</evidence>
<dbReference type="GO" id="GO:0036064">
    <property type="term" value="C:ciliary basal body"/>
    <property type="evidence" value="ECO:0007669"/>
    <property type="project" value="TreeGrafter"/>
</dbReference>
<dbReference type="PANTHER" id="PTHR15614:SF2">
    <property type="entry name" value="INTRAFLAGELLAR TRANSPORT PROTEIN 81 HOMOLOG"/>
    <property type="match status" value="1"/>
</dbReference>
<gene>
    <name evidence="9" type="ORF">PCAR00345_LOCUS10683</name>
</gene>
<evidence type="ECO:0000256" key="2">
    <source>
        <dbReference type="ARBA" id="ARBA00022794"/>
    </source>
</evidence>
<evidence type="ECO:0000259" key="8">
    <source>
        <dbReference type="Pfam" id="PF18383"/>
    </source>
</evidence>
<evidence type="ECO:0000256" key="7">
    <source>
        <dbReference type="SAM" id="Coils"/>
    </source>
</evidence>
<dbReference type="InterPro" id="IPR043016">
    <property type="entry name" value="IFT81_N_sf"/>
</dbReference>
<feature type="coiled-coil region" evidence="7">
    <location>
        <begin position="509"/>
        <end position="561"/>
    </location>
</feature>
<protein>
    <recommendedName>
        <fullName evidence="8">IFT81 calponin homology domain-containing protein</fullName>
    </recommendedName>
</protein>
<feature type="coiled-coil region" evidence="7">
    <location>
        <begin position="229"/>
        <end position="326"/>
    </location>
</feature>